<dbReference type="InterPro" id="IPR041246">
    <property type="entry name" value="Bact_MG10"/>
</dbReference>
<dbReference type="Pfam" id="PF13715">
    <property type="entry name" value="CarbopepD_reg_2"/>
    <property type="match status" value="1"/>
</dbReference>
<dbReference type="Gene3D" id="2.170.130.10">
    <property type="entry name" value="TonB-dependent receptor, plug domain"/>
    <property type="match status" value="1"/>
</dbReference>
<dbReference type="Proteomes" id="UP000251241">
    <property type="component" value="Unassembled WGS sequence"/>
</dbReference>
<dbReference type="InterPro" id="IPR012910">
    <property type="entry name" value="Plug_dom"/>
</dbReference>
<dbReference type="GO" id="GO:0004866">
    <property type="term" value="F:endopeptidase inhibitor activity"/>
    <property type="evidence" value="ECO:0007669"/>
    <property type="project" value="InterPro"/>
</dbReference>
<dbReference type="SMART" id="SM01360">
    <property type="entry name" value="A2M"/>
    <property type="match status" value="1"/>
</dbReference>
<dbReference type="SUPFAM" id="SSF49464">
    <property type="entry name" value="Carboxypeptidase regulatory domain-like"/>
    <property type="match status" value="1"/>
</dbReference>
<dbReference type="SUPFAM" id="SSF56935">
    <property type="entry name" value="Porins"/>
    <property type="match status" value="1"/>
</dbReference>
<dbReference type="PANTHER" id="PTHR40094">
    <property type="entry name" value="ALPHA-2-MACROGLOBULIN HOMOLOG"/>
    <property type="match status" value="1"/>
</dbReference>
<dbReference type="Pfam" id="PF00207">
    <property type="entry name" value="A2M"/>
    <property type="match status" value="1"/>
</dbReference>
<evidence type="ECO:0000313" key="2">
    <source>
        <dbReference type="EMBL" id="SPZ92380.1"/>
    </source>
</evidence>
<proteinExistence type="predicted"/>
<dbReference type="SUPFAM" id="SSF48239">
    <property type="entry name" value="Terpenoid cyclases/Protein prenyltransferases"/>
    <property type="match status" value="1"/>
</dbReference>
<gene>
    <name evidence="2" type="ORF">NCTC11343_04427</name>
</gene>
<organism evidence="2 3">
    <name type="scientific">Sphingobacterium multivorum</name>
    <dbReference type="NCBI Taxonomy" id="28454"/>
    <lineage>
        <taxon>Bacteria</taxon>
        <taxon>Pseudomonadati</taxon>
        <taxon>Bacteroidota</taxon>
        <taxon>Sphingobacteriia</taxon>
        <taxon>Sphingobacteriales</taxon>
        <taxon>Sphingobacteriaceae</taxon>
        <taxon>Sphingobacterium</taxon>
    </lineage>
</organism>
<name>A0A2X2LSB1_SPHMU</name>
<dbReference type="InterPro" id="IPR051802">
    <property type="entry name" value="YfhM-like"/>
</dbReference>
<accession>A0A2X2LSB1</accession>
<evidence type="ECO:0000313" key="3">
    <source>
        <dbReference type="Proteomes" id="UP000251241"/>
    </source>
</evidence>
<dbReference type="GeneID" id="97179379"/>
<dbReference type="PANTHER" id="PTHR40094:SF1">
    <property type="entry name" value="UBIQUITIN DOMAIN-CONTAINING PROTEIN"/>
    <property type="match status" value="1"/>
</dbReference>
<dbReference type="EMBL" id="UAUU01000011">
    <property type="protein sequence ID" value="SPZ92380.1"/>
    <property type="molecule type" value="Genomic_DNA"/>
</dbReference>
<dbReference type="InterPro" id="IPR008969">
    <property type="entry name" value="CarboxyPept-like_regulatory"/>
</dbReference>
<dbReference type="InterPro" id="IPR008930">
    <property type="entry name" value="Terpenoid_cyclase/PrenylTrfase"/>
</dbReference>
<protein>
    <submittedName>
        <fullName evidence="2">Outer membrane receptor for ferrienterochelin and colicins</fullName>
    </submittedName>
</protein>
<feature type="domain" description="Alpha-2-macroglobulin" evidence="1">
    <location>
        <begin position="1351"/>
        <end position="1440"/>
    </location>
</feature>
<sequence>MKWKSIVVCFLAVLYSVVLCGQSTLFNSPRGSSDYYIYKLSPEVLRKIHLGEKKFDETMLSDFFLKYKAGSPQPTLPPGNYVQVRASGADLIYQELISDNLYVKIIPAETFAICLYDSLGTIIKDAQVKVKGRRMSFDKKFHYYKVANANNDDIVSIEHKGVYHYLSVERSWPYKDRVPLWKGIKNSLLRTKFKIKRFFHKQETEQTESFMVFNKPMYKPNEQVKFKAYLEEEKWKPYRDSIAVRLTGGYGYAKDTVLIRLAPYRPGMYTFEFNLKGLGLILDKDYGISLESTKTKAVLHQQSFRYEDYELKSLSFNMTSEKTKYAKGDSVRLKLKALNENEMPIYDGKVDLRVVTSPLYTLDVKANKVNFIPDTLWQTSVSLADVAEKEIVLPDSIFPADIGLTFRAIGTYLSSDNERIERSLDLNILNSEKEIRIAVKDGHAELKYFEKGVAMPTTAQLMILGEHREMLKTENLSLPNLVSIPWQAEEIVVKSNGLSKSVYLEDQEQAQLNYRFYRTADSVILHVNNPAMIPFWYRVHRAGRTIASGYHTTLNSKFLARGKDGYSMEITYLFGGKSKVIQEELPYVEKNLNLVVNTATTVYPGQKADVELSVTDKNGKPLKDVDITAYGFTSKFRSATAPNITMGGLMRRAKVSQNLNFSLDDDEKAHQGALQNWAKWSKDMQLDTMAFYRFLYPKDYYQESLPLDAVKSQISPYVVVNGVVQGIHLVWIDGVLTYAKQEQQNNSSIFEVAPGQHDFRFRTKDRDIRVSGFYIEKGKKIIVSFNASQDTIGFTYPEKAFSKGQILVYQLPKEQRGKFYENELTELKRQLITVTNNFGAWQLPNNNVLIERPAYIQTAGDLYYLNPVRKTVYDSRLRTQVPVPLMVGPFPRTEMYNGVSKIGTLMVDTAKIGRFEIEGGYQYSIYKNYQKQKSWDGNPLRIDLYDFKPNLDFQEKVWSLEDIKANVERTFKEIMQNSTGLAQFATVKKGKNEAIFKLNLTLGNDVAQKGIRPTLIFIEPTNVKERMYFRLFYGGHRTFGDLPVGDVTLHIVKDDSTSFSLPIKLKANGMNYLRLDSIQWSNASQAARLAYKLVRDEIIVRTVENPLRDSISHGQEIVPQLLKIDREDFRTKRKNNKVARVLVYDRDTPLIGAKVSVPDTKKRYFTSFDGSVELELSDDKNTVLEIAALGYNTATVKVSSGKDYFVELKPSENQLDEVVVVGYGVQKRQSLTAAVKSINARMDGVTTAMLQGAVAGIRIRGAASPAPNEKPLILVDGVPFEGDISSLDPSTIASLNVIKDQSMLGLYGARAANGVVMVQMKAGASATSTGAVDMPYLESGNTMRVNFRDDAFWQPKLTTDAQGKVNFEATYPDDITNWRTFFIAKGSKNFADIKELNVKSFKAVSAHFATPRFAIRSDQFTAMGRVVNYLSDSLQLLRTINNGLTTQEATLKIAKSYRDPISVIAAQGDSVQLAYSIELSNGYFDGEKRSIPIFEKGLEQHEGDFKVLNSTAEYLLKTSPALGEITLHAEANSLEFLQWEIESIDRYKFLCNEQMASKLSALLSKKELTKLIGKPFTEDKKIKDLLKELQKNKNSNQGWGWWNKSETVTWISNYVIGVLLDAREAGYQVEIDTEIYAEREKTMLKSSLASLDVLLDKDKLHGAKENLFSSLIYLLRLDPKADYKDYFFEIDTKLKSKTIKDKLLKYLLISKLGLKDSHAADTVLKYASKAVLGGLYWTSGTTTDQKGGFFMRPTETNTENTLLAYGVLKSIGGHDSDLENIRNYFFAQRQQNQWYNIYESSRIIRSILPDVLKEGESFQAPVMVINGKRVTAFPYTQSFKSDEQIKVRKEGTGPAFVTAYQNFWNPNPAVEKEKGFAVATRFKDNGATVAALKEGKPVKLEASVTLTGEAEYVQIEVPIPAGCSYETKTNGYYRIEAHREHFKDRVVIFCNKLGKGTHTFEIELLPRYTGTYTVNPAKAELMYFPTYYGNEKMKEIVVE</sequence>
<dbReference type="InterPro" id="IPR037066">
    <property type="entry name" value="Plug_dom_sf"/>
</dbReference>
<reference evidence="2 3" key="1">
    <citation type="submission" date="2018-06" db="EMBL/GenBank/DDBJ databases">
        <authorList>
            <consortium name="Pathogen Informatics"/>
            <person name="Doyle S."/>
        </authorList>
    </citation>
    <scope>NUCLEOTIDE SEQUENCE [LARGE SCALE GENOMIC DNA]</scope>
    <source>
        <strain evidence="2 3">NCTC11343</strain>
    </source>
</reference>
<dbReference type="Pfam" id="PF17973">
    <property type="entry name" value="bMG10"/>
    <property type="match status" value="1"/>
</dbReference>
<dbReference type="RefSeq" id="WP_112375852.1">
    <property type="nucleotide sequence ID" value="NZ_CP069793.1"/>
</dbReference>
<dbReference type="InterPro" id="IPR001599">
    <property type="entry name" value="Macroglobln_a2"/>
</dbReference>
<evidence type="ECO:0000259" key="1">
    <source>
        <dbReference type="SMART" id="SM01360"/>
    </source>
</evidence>
<dbReference type="Gene3D" id="1.50.10.20">
    <property type="match status" value="1"/>
</dbReference>
<keyword evidence="2" id="KW-0675">Receptor</keyword>
<dbReference type="Pfam" id="PF07715">
    <property type="entry name" value="Plug"/>
    <property type="match status" value="1"/>
</dbReference>